<dbReference type="RefSeq" id="WP_133740971.1">
    <property type="nucleotide sequence ID" value="NZ_SNYN01000004.1"/>
</dbReference>
<dbReference type="InterPro" id="IPR029063">
    <property type="entry name" value="SAM-dependent_MTases_sf"/>
</dbReference>
<dbReference type="OrthoDB" id="3216820at2"/>
<reference evidence="1 2" key="1">
    <citation type="submission" date="2019-03" db="EMBL/GenBank/DDBJ databases">
        <title>Genomic Encyclopedia of Type Strains, Phase IV (KMG-IV): sequencing the most valuable type-strain genomes for metagenomic binning, comparative biology and taxonomic classification.</title>
        <authorList>
            <person name="Goeker M."/>
        </authorList>
    </citation>
    <scope>NUCLEOTIDE SEQUENCE [LARGE SCALE GENOMIC DNA]</scope>
    <source>
        <strain evidence="1 2">DSM 46770</strain>
    </source>
</reference>
<proteinExistence type="predicted"/>
<gene>
    <name evidence="1" type="ORF">EV190_104257</name>
</gene>
<evidence type="ECO:0000313" key="1">
    <source>
        <dbReference type="EMBL" id="TDQ53467.1"/>
    </source>
</evidence>
<dbReference type="Gene3D" id="3.40.50.150">
    <property type="entry name" value="Vaccinia Virus protein VP39"/>
    <property type="match status" value="1"/>
</dbReference>
<dbReference type="PIRSF" id="PIRSF017393">
    <property type="entry name" value="MTase_SAV2177"/>
    <property type="match status" value="1"/>
</dbReference>
<dbReference type="GO" id="GO:0032259">
    <property type="term" value="P:methylation"/>
    <property type="evidence" value="ECO:0007669"/>
    <property type="project" value="UniProtKB-KW"/>
</dbReference>
<keyword evidence="2" id="KW-1185">Reference proteome</keyword>
<dbReference type="Proteomes" id="UP000295281">
    <property type="component" value="Unassembled WGS sequence"/>
</dbReference>
<sequence length="263" mass="28403">MNDTPPRVPDIDLTAPAAARVYDALLDGKDNFEVDRRVAEMMMNAVPGLKGMARSTRAWLGRVVTFLAGEAGVSQFLDIGSGLPTNRNVHQVAQETTPGARVVYVDRDPIVLAHGRALLAENQYTAVVHGDLRDPAAILAHPGVRRLVDFDEPVAVLLSGVLHFLLDEDDPHALVGVLRDALPTGSYLAISHMENQTDPRSAEKMSRMASSIPNQLRSRAEVLRFFGGLPLVEPGLVPVTAWRPDAEALAADPAWLFGGVARV</sequence>
<keyword evidence="1" id="KW-0489">Methyltransferase</keyword>
<comment type="caution">
    <text evidence="1">The sequence shown here is derived from an EMBL/GenBank/DDBJ whole genome shotgun (WGS) entry which is preliminary data.</text>
</comment>
<organism evidence="1 2">
    <name type="scientific">Actinorugispora endophytica</name>
    <dbReference type="NCBI Taxonomy" id="1605990"/>
    <lineage>
        <taxon>Bacteria</taxon>
        <taxon>Bacillati</taxon>
        <taxon>Actinomycetota</taxon>
        <taxon>Actinomycetes</taxon>
        <taxon>Streptosporangiales</taxon>
        <taxon>Nocardiopsidaceae</taxon>
        <taxon>Actinorugispora</taxon>
    </lineage>
</organism>
<protein>
    <submittedName>
        <fullName evidence="1">S-adenosyl methyltransferase</fullName>
    </submittedName>
</protein>
<dbReference type="CDD" id="cd02440">
    <property type="entry name" value="AdoMet_MTases"/>
    <property type="match status" value="1"/>
</dbReference>
<dbReference type="InterPro" id="IPR006764">
    <property type="entry name" value="SAM_dep_MeTrfase_SAV2177_type"/>
</dbReference>
<name>A0A4R6V585_9ACTN</name>
<dbReference type="EMBL" id="SNYN01000004">
    <property type="protein sequence ID" value="TDQ53467.1"/>
    <property type="molecule type" value="Genomic_DNA"/>
</dbReference>
<dbReference type="SUPFAM" id="SSF53335">
    <property type="entry name" value="S-adenosyl-L-methionine-dependent methyltransferases"/>
    <property type="match status" value="1"/>
</dbReference>
<evidence type="ECO:0000313" key="2">
    <source>
        <dbReference type="Proteomes" id="UP000295281"/>
    </source>
</evidence>
<dbReference type="AlphaFoldDB" id="A0A4R6V585"/>
<keyword evidence="1" id="KW-0808">Transferase</keyword>
<dbReference type="Pfam" id="PF04672">
    <property type="entry name" value="Methyltransf_19"/>
    <property type="match status" value="1"/>
</dbReference>
<accession>A0A4R6V585</accession>
<dbReference type="GO" id="GO:0008168">
    <property type="term" value="F:methyltransferase activity"/>
    <property type="evidence" value="ECO:0007669"/>
    <property type="project" value="UniProtKB-KW"/>
</dbReference>